<organism evidence="3 4">
    <name type="scientific">Maritimibacter dapengensis</name>
    <dbReference type="NCBI Taxonomy" id="2836868"/>
    <lineage>
        <taxon>Bacteria</taxon>
        <taxon>Pseudomonadati</taxon>
        <taxon>Pseudomonadota</taxon>
        <taxon>Alphaproteobacteria</taxon>
        <taxon>Rhodobacterales</taxon>
        <taxon>Roseobacteraceae</taxon>
        <taxon>Maritimibacter</taxon>
    </lineage>
</organism>
<comment type="caution">
    <text evidence="3">The sequence shown here is derived from an EMBL/GenBank/DDBJ whole genome shotgun (WGS) entry which is preliminary data.</text>
</comment>
<accession>A0ABS6T0V5</accession>
<dbReference type="RefSeq" id="WP_218392027.1">
    <property type="nucleotide sequence ID" value="NZ_JAHUZE010000002.1"/>
</dbReference>
<dbReference type="Proteomes" id="UP000756530">
    <property type="component" value="Unassembled WGS sequence"/>
</dbReference>
<evidence type="ECO:0000313" key="3">
    <source>
        <dbReference type="EMBL" id="MBV7378853.1"/>
    </source>
</evidence>
<gene>
    <name evidence="3" type="ORF">KJP28_07925</name>
</gene>
<dbReference type="Pfam" id="PF02469">
    <property type="entry name" value="Fasciclin"/>
    <property type="match status" value="1"/>
</dbReference>
<evidence type="ECO:0000259" key="2">
    <source>
        <dbReference type="PROSITE" id="PS50213"/>
    </source>
</evidence>
<evidence type="ECO:0000313" key="4">
    <source>
        <dbReference type="Proteomes" id="UP000756530"/>
    </source>
</evidence>
<keyword evidence="1" id="KW-0732">Signal</keyword>
<evidence type="ECO:0000256" key="1">
    <source>
        <dbReference type="SAM" id="SignalP"/>
    </source>
</evidence>
<proteinExistence type="predicted"/>
<feature type="domain" description="FAS1" evidence="2">
    <location>
        <begin position="29"/>
        <end position="161"/>
    </location>
</feature>
<reference evidence="3 4" key="1">
    <citation type="submission" date="2021-05" db="EMBL/GenBank/DDBJ databases">
        <title>Culturable bacteria isolated from Daya Bay.</title>
        <authorList>
            <person name="Zheng W."/>
            <person name="Yu S."/>
            <person name="Huang Y."/>
        </authorList>
    </citation>
    <scope>NUCLEOTIDE SEQUENCE [LARGE SCALE GENOMIC DNA]</scope>
    <source>
        <strain evidence="3 4">DP4N28-5</strain>
    </source>
</reference>
<protein>
    <submittedName>
        <fullName evidence="3">Fasciclin domain-containing protein</fullName>
    </submittedName>
</protein>
<feature type="chain" id="PRO_5047094893" evidence="1">
    <location>
        <begin position="25"/>
        <end position="165"/>
    </location>
</feature>
<dbReference type="InterPro" id="IPR000782">
    <property type="entry name" value="FAS1_domain"/>
</dbReference>
<dbReference type="SMART" id="SM00554">
    <property type="entry name" value="FAS1"/>
    <property type="match status" value="1"/>
</dbReference>
<dbReference type="EMBL" id="JAHUZE010000002">
    <property type="protein sequence ID" value="MBV7378853.1"/>
    <property type="molecule type" value="Genomic_DNA"/>
</dbReference>
<keyword evidence="4" id="KW-1185">Reference proteome</keyword>
<dbReference type="InterPro" id="IPR050904">
    <property type="entry name" value="Adhesion/Biosynth-related"/>
</dbReference>
<feature type="signal peptide" evidence="1">
    <location>
        <begin position="1"/>
        <end position="24"/>
    </location>
</feature>
<sequence length="165" mass="16657">MFRRTFIGALGGITLAIASGTAASAEGQKMDIVDTAVGAGSFSTLVAAVQAAGLVHTLKGDGPFTVFAPTDEAFAALPAGTVESLLKPENKGQLVDILTYHVVPAKVMASDIAGKKAAVLTVQGDRLSVNAMNGVRVDGAKVVSADIEASNGVIHVIDKVLMPGG</sequence>
<dbReference type="PANTHER" id="PTHR10900">
    <property type="entry name" value="PERIOSTIN-RELATED"/>
    <property type="match status" value="1"/>
</dbReference>
<dbReference type="PROSITE" id="PS50213">
    <property type="entry name" value="FAS1"/>
    <property type="match status" value="1"/>
</dbReference>
<dbReference type="PANTHER" id="PTHR10900:SF77">
    <property type="entry name" value="FI19380P1"/>
    <property type="match status" value="1"/>
</dbReference>
<name>A0ABS6T0V5_9RHOB</name>